<dbReference type="InterPro" id="IPR020846">
    <property type="entry name" value="MFS_dom"/>
</dbReference>
<keyword evidence="3 5" id="KW-1133">Transmembrane helix</keyword>
<organism evidence="7 8">
    <name type="scientific">Photobacterium marinum</name>
    <dbReference type="NCBI Taxonomy" id="1056511"/>
    <lineage>
        <taxon>Bacteria</taxon>
        <taxon>Pseudomonadati</taxon>
        <taxon>Pseudomonadota</taxon>
        <taxon>Gammaproteobacteria</taxon>
        <taxon>Vibrionales</taxon>
        <taxon>Vibrionaceae</taxon>
        <taxon>Photobacterium</taxon>
    </lineage>
</organism>
<evidence type="ECO:0000313" key="8">
    <source>
        <dbReference type="Proteomes" id="UP000011134"/>
    </source>
</evidence>
<feature type="transmembrane region" description="Helical" evidence="5">
    <location>
        <begin position="258"/>
        <end position="283"/>
    </location>
</feature>
<dbReference type="RefSeq" id="WP_007468010.1">
    <property type="nucleotide sequence ID" value="NZ_AMZO01000026.1"/>
</dbReference>
<proteinExistence type="predicted"/>
<feature type="transmembrane region" description="Helical" evidence="5">
    <location>
        <begin position="136"/>
        <end position="158"/>
    </location>
</feature>
<evidence type="ECO:0000313" key="7">
    <source>
        <dbReference type="EMBL" id="ELR64412.1"/>
    </source>
</evidence>
<dbReference type="SUPFAM" id="SSF103473">
    <property type="entry name" value="MFS general substrate transporter"/>
    <property type="match status" value="1"/>
</dbReference>
<feature type="transmembrane region" description="Helical" evidence="5">
    <location>
        <begin position="363"/>
        <end position="389"/>
    </location>
</feature>
<evidence type="ECO:0000256" key="3">
    <source>
        <dbReference type="ARBA" id="ARBA00022989"/>
    </source>
</evidence>
<dbReference type="Gene3D" id="1.20.1720.10">
    <property type="entry name" value="Multidrug resistance protein D"/>
    <property type="match status" value="1"/>
</dbReference>
<feature type="transmembrane region" description="Helical" evidence="5">
    <location>
        <begin position="203"/>
        <end position="222"/>
    </location>
</feature>
<evidence type="ECO:0000256" key="5">
    <source>
        <dbReference type="SAM" id="Phobius"/>
    </source>
</evidence>
<feature type="transmembrane region" description="Helical" evidence="5">
    <location>
        <begin position="47"/>
        <end position="66"/>
    </location>
</feature>
<dbReference type="AlphaFoldDB" id="L8JAC9"/>
<evidence type="ECO:0000256" key="1">
    <source>
        <dbReference type="ARBA" id="ARBA00004141"/>
    </source>
</evidence>
<feature type="transmembrane region" description="Helical" evidence="5">
    <location>
        <begin position="228"/>
        <end position="246"/>
    </location>
</feature>
<dbReference type="GO" id="GO:0022857">
    <property type="term" value="F:transmembrane transporter activity"/>
    <property type="evidence" value="ECO:0007669"/>
    <property type="project" value="InterPro"/>
</dbReference>
<dbReference type="GO" id="GO:0016020">
    <property type="term" value="C:membrane"/>
    <property type="evidence" value="ECO:0007669"/>
    <property type="project" value="UniProtKB-SubCell"/>
</dbReference>
<keyword evidence="2 5" id="KW-0812">Transmembrane</keyword>
<accession>L8JAC9</accession>
<evidence type="ECO:0000259" key="6">
    <source>
        <dbReference type="PROSITE" id="PS50850"/>
    </source>
</evidence>
<dbReference type="EMBL" id="AMZO01000026">
    <property type="protein sequence ID" value="ELR64412.1"/>
    <property type="molecule type" value="Genomic_DNA"/>
</dbReference>
<dbReference type="Pfam" id="PF07690">
    <property type="entry name" value="MFS_1"/>
    <property type="match status" value="1"/>
</dbReference>
<dbReference type="OrthoDB" id="9812221at2"/>
<dbReference type="InterPro" id="IPR011701">
    <property type="entry name" value="MFS"/>
</dbReference>
<dbReference type="PATRIC" id="fig|1056511.3.peg.3510"/>
<feature type="transmembrane region" description="Helical" evidence="5">
    <location>
        <begin position="170"/>
        <end position="191"/>
    </location>
</feature>
<gene>
    <name evidence="7" type="ORF">C942_02435</name>
</gene>
<comment type="subcellular location">
    <subcellularLocation>
        <location evidence="1">Membrane</location>
        <topology evidence="1">Multi-pass membrane protein</topology>
    </subcellularLocation>
</comment>
<feature type="transmembrane region" description="Helical" evidence="5">
    <location>
        <begin position="303"/>
        <end position="323"/>
    </location>
</feature>
<dbReference type="PANTHER" id="PTHR42718">
    <property type="entry name" value="MAJOR FACILITATOR SUPERFAMILY MULTIDRUG TRANSPORTER MFSC"/>
    <property type="match status" value="1"/>
</dbReference>
<dbReference type="CDD" id="cd17321">
    <property type="entry name" value="MFS_MMR_MDR_like"/>
    <property type="match status" value="1"/>
</dbReference>
<name>L8JAC9_9GAMM</name>
<dbReference type="Gene3D" id="1.20.1250.20">
    <property type="entry name" value="MFS general substrate transporter like domains"/>
    <property type="match status" value="1"/>
</dbReference>
<comment type="caution">
    <text evidence="7">The sequence shown here is derived from an EMBL/GenBank/DDBJ whole genome shotgun (WGS) entry which is preliminary data.</text>
</comment>
<keyword evidence="4 5" id="KW-0472">Membrane</keyword>
<feature type="domain" description="Major facilitator superfamily (MFS) profile" evidence="6">
    <location>
        <begin position="12"/>
        <end position="461"/>
    </location>
</feature>
<evidence type="ECO:0000256" key="4">
    <source>
        <dbReference type="ARBA" id="ARBA00023136"/>
    </source>
</evidence>
<dbReference type="Proteomes" id="UP000011134">
    <property type="component" value="Unassembled WGS sequence"/>
</dbReference>
<sequence length="471" mass="50434">MTATHKPLSSFGLLLLVAGQLLPQIDFSIVNVALDVMGDTLNTNETGLVLIVALYGLSFATLIATGGRLGDRYGRKRLFMLGVVGFCIASVVCGLATDIIPMLIGRLLQGICGALLMPQILATIHATLKGERHSRAVGIYTSVAGLSVVIGQLLGGWLVSADLFGLSWRIAFFVNIPVCLLILGLGFFIIPETRSENQPHMDTSGITLFALFLLCLLLPIAMGEHWPQLWWLLLGLLPTGVGLWTVEKRKENAGEQPLFPLSLFKTPSVITGFIGEAAVTFTYPGYLFVTALCLQSKLHFNPLQSGNTFMALGIMFFVGSLLSKPMSQRLGNHRSYVVGTGLSFLGFVVTITLFWSFKSTLHVWSLIVATGLVGLGNAMMLTSAFRIALSQVGKHHASEASSALITVQQGCFAIGTAFSGAIYAAMLSHGYLVAIATSIGVLSALLLVIGVVLFCKRPQKNVALTKRGQFG</sequence>
<dbReference type="PROSITE" id="PS50850">
    <property type="entry name" value="MFS"/>
    <property type="match status" value="1"/>
</dbReference>
<feature type="transmembrane region" description="Helical" evidence="5">
    <location>
        <begin position="335"/>
        <end position="357"/>
    </location>
</feature>
<keyword evidence="8" id="KW-1185">Reference proteome</keyword>
<dbReference type="PANTHER" id="PTHR42718:SF39">
    <property type="entry name" value="ACTINORHODIN TRANSPORTER-RELATED"/>
    <property type="match status" value="1"/>
</dbReference>
<evidence type="ECO:0000256" key="2">
    <source>
        <dbReference type="ARBA" id="ARBA00022692"/>
    </source>
</evidence>
<protein>
    <submittedName>
        <fullName evidence="7">Major facilitator superfamily</fullName>
    </submittedName>
</protein>
<feature type="transmembrane region" description="Helical" evidence="5">
    <location>
        <begin position="401"/>
        <end position="425"/>
    </location>
</feature>
<dbReference type="InterPro" id="IPR036259">
    <property type="entry name" value="MFS_trans_sf"/>
</dbReference>
<feature type="transmembrane region" description="Helical" evidence="5">
    <location>
        <begin position="103"/>
        <end position="124"/>
    </location>
</feature>
<feature type="transmembrane region" description="Helical" evidence="5">
    <location>
        <begin position="431"/>
        <end position="455"/>
    </location>
</feature>
<reference evidence="7 8" key="1">
    <citation type="submission" date="2012-12" db="EMBL/GenBank/DDBJ databases">
        <title>Genome Assembly of Photobacterium sp. AK15.</title>
        <authorList>
            <person name="Khatri I."/>
            <person name="Vaidya B."/>
            <person name="Srinivas T.N.R."/>
            <person name="Subramanian S."/>
            <person name="Pinnaka A."/>
        </authorList>
    </citation>
    <scope>NUCLEOTIDE SEQUENCE [LARGE SCALE GENOMIC DNA]</scope>
    <source>
        <strain evidence="7 8">AK15</strain>
    </source>
</reference>
<feature type="transmembrane region" description="Helical" evidence="5">
    <location>
        <begin position="78"/>
        <end position="97"/>
    </location>
</feature>